<dbReference type="InterPro" id="IPR038946">
    <property type="entry name" value="FBXO47"/>
</dbReference>
<protein>
    <recommendedName>
        <fullName evidence="1">FBXO47 ARM repeats region domain-containing protein</fullName>
    </recommendedName>
</protein>
<keyword evidence="3" id="KW-1185">Reference proteome</keyword>
<gene>
    <name evidence="2" type="ORF">KIN20_010133</name>
</gene>
<sequence length="210" mass="24317">MEKPNSQSKLLMILFGPTTTVSNETVIDWRLFCDNVIASQQLAKAIVKPLSDVLYLLMTTQNFYDKRYRWSQYDVFNVLEELSTIPEPWSFDNFVYLLLYRPQLIPISLVARMNHSYIEEACLMFNSFMTISYRWNMNLDEVVRQPLMQTMRALSKDRGRHFYNNICDSYAKQLKDLSALGEEGAEDLAVLIASHASLGSLIQDMSGSLW</sequence>
<proteinExistence type="predicted"/>
<name>A0AAD5M962_PARTN</name>
<evidence type="ECO:0000313" key="2">
    <source>
        <dbReference type="EMBL" id="KAJ1353495.1"/>
    </source>
</evidence>
<dbReference type="PANTHER" id="PTHR34098:SF1">
    <property type="entry name" value="F-BOX ONLY PROTEIN 47"/>
    <property type="match status" value="1"/>
</dbReference>
<feature type="domain" description="FBXO47 ARM repeats region" evidence="1">
    <location>
        <begin position="6"/>
        <end position="180"/>
    </location>
</feature>
<dbReference type="InterPro" id="IPR056622">
    <property type="entry name" value="ARM_FBXO47"/>
</dbReference>
<evidence type="ECO:0000259" key="1">
    <source>
        <dbReference type="Pfam" id="PF24467"/>
    </source>
</evidence>
<evidence type="ECO:0000313" key="3">
    <source>
        <dbReference type="Proteomes" id="UP001196413"/>
    </source>
</evidence>
<dbReference type="AlphaFoldDB" id="A0AAD5M962"/>
<dbReference type="EMBL" id="JAHQIW010001730">
    <property type="protein sequence ID" value="KAJ1353495.1"/>
    <property type="molecule type" value="Genomic_DNA"/>
</dbReference>
<dbReference type="Proteomes" id="UP001196413">
    <property type="component" value="Unassembled WGS sequence"/>
</dbReference>
<reference evidence="2" key="1">
    <citation type="submission" date="2021-06" db="EMBL/GenBank/DDBJ databases">
        <title>Parelaphostrongylus tenuis whole genome reference sequence.</title>
        <authorList>
            <person name="Garwood T.J."/>
            <person name="Larsen P.A."/>
            <person name="Fountain-Jones N.M."/>
            <person name="Garbe J.R."/>
            <person name="Macchietto M.G."/>
            <person name="Kania S.A."/>
            <person name="Gerhold R.W."/>
            <person name="Richards J.E."/>
            <person name="Wolf T.M."/>
        </authorList>
    </citation>
    <scope>NUCLEOTIDE SEQUENCE</scope>
    <source>
        <strain evidence="2">MNPRO001-30</strain>
        <tissue evidence="2">Meninges</tissue>
    </source>
</reference>
<organism evidence="2 3">
    <name type="scientific">Parelaphostrongylus tenuis</name>
    <name type="common">Meningeal worm</name>
    <dbReference type="NCBI Taxonomy" id="148309"/>
    <lineage>
        <taxon>Eukaryota</taxon>
        <taxon>Metazoa</taxon>
        <taxon>Ecdysozoa</taxon>
        <taxon>Nematoda</taxon>
        <taxon>Chromadorea</taxon>
        <taxon>Rhabditida</taxon>
        <taxon>Rhabditina</taxon>
        <taxon>Rhabditomorpha</taxon>
        <taxon>Strongyloidea</taxon>
        <taxon>Metastrongylidae</taxon>
        <taxon>Parelaphostrongylus</taxon>
    </lineage>
</organism>
<comment type="caution">
    <text evidence="2">The sequence shown here is derived from an EMBL/GenBank/DDBJ whole genome shotgun (WGS) entry which is preliminary data.</text>
</comment>
<dbReference type="Pfam" id="PF24467">
    <property type="entry name" value="ARM_FBXO47"/>
    <property type="match status" value="1"/>
</dbReference>
<dbReference type="PANTHER" id="PTHR34098">
    <property type="entry name" value="F-BOX ONLY PROTEIN 47"/>
    <property type="match status" value="1"/>
</dbReference>
<accession>A0AAD5M962</accession>